<feature type="transmembrane region" description="Helical" evidence="4">
    <location>
        <begin position="300"/>
        <end position="317"/>
    </location>
</feature>
<name>A0ABT2VKU3_9ALTE</name>
<feature type="transmembrane region" description="Helical" evidence="4">
    <location>
        <begin position="173"/>
        <end position="195"/>
    </location>
</feature>
<dbReference type="InterPro" id="IPR036259">
    <property type="entry name" value="MFS_trans_sf"/>
</dbReference>
<evidence type="ECO:0000256" key="4">
    <source>
        <dbReference type="SAM" id="Phobius"/>
    </source>
</evidence>
<protein>
    <submittedName>
        <fullName evidence="5">MFS transporter</fullName>
    </submittedName>
</protein>
<keyword evidence="2 4" id="KW-1133">Transmembrane helix</keyword>
<feature type="transmembrane region" description="Helical" evidence="4">
    <location>
        <begin position="28"/>
        <end position="47"/>
    </location>
</feature>
<reference evidence="6" key="1">
    <citation type="submission" date="2023-07" db="EMBL/GenBank/DDBJ databases">
        <title>Study on multiphase classification of strain Alteromonas salexigens isolated from the Yellow Sea.</title>
        <authorList>
            <person name="Sun L."/>
        </authorList>
    </citation>
    <scope>NUCLEOTIDE SEQUENCE [LARGE SCALE GENOMIC DNA]</scope>
    <source>
        <strain evidence="6">ASW11-19</strain>
    </source>
</reference>
<evidence type="ECO:0000256" key="1">
    <source>
        <dbReference type="ARBA" id="ARBA00022692"/>
    </source>
</evidence>
<dbReference type="Pfam" id="PF07690">
    <property type="entry name" value="MFS_1"/>
    <property type="match status" value="1"/>
</dbReference>
<dbReference type="PANTHER" id="PTHR23526:SF2">
    <property type="entry name" value="MAJOR FACILITATOR SUPERFAMILY (MFS) PROFILE DOMAIN-CONTAINING PROTEIN"/>
    <property type="match status" value="1"/>
</dbReference>
<keyword evidence="1 4" id="KW-0812">Transmembrane</keyword>
<feature type="transmembrane region" description="Helical" evidence="4">
    <location>
        <begin position="337"/>
        <end position="359"/>
    </location>
</feature>
<accession>A0ABT2VKU3</accession>
<organism evidence="5 6">
    <name type="scientific">Alteromonas salexigens</name>
    <dbReference type="NCBI Taxonomy" id="2982530"/>
    <lineage>
        <taxon>Bacteria</taxon>
        <taxon>Pseudomonadati</taxon>
        <taxon>Pseudomonadota</taxon>
        <taxon>Gammaproteobacteria</taxon>
        <taxon>Alteromonadales</taxon>
        <taxon>Alteromonadaceae</taxon>
        <taxon>Alteromonas/Salinimonas group</taxon>
        <taxon>Alteromonas</taxon>
    </lineage>
</organism>
<evidence type="ECO:0000256" key="3">
    <source>
        <dbReference type="ARBA" id="ARBA00023136"/>
    </source>
</evidence>
<feature type="transmembrane region" description="Helical" evidence="4">
    <location>
        <begin position="74"/>
        <end position="95"/>
    </location>
</feature>
<sequence length="394" mass="41879">MALSNKYKLVAGLACNKLADLLVSPKTTLPALLITLGAPAWMVGWLVPIRESGALLPQAGIGVILRKHAPRHPVWRIGMLIQVVAATTMLASALVLSGAHAGWVILGALAALSLGRSACSLTVKDMEGDVAAKGERGKLVGIASTASGVVTLLVAVPLVYFEQQLGNNIIYGLLGAAALSFLITFIVIFPIKTYVDVQKGETKRDKTRFWQFDNVVYRFVLVRGLFVHSALVAPYFMLESDYGAERLLPLYLAAQAAATMLSSFFWGAVSDKSARLTLQLAGALAILACAGLLILNDPSLWLSAMLFFVLSVAHSGVRTGRKTYSLDVKSGQDRTELVGFSNTAIGLILLGFGGFYAAIKPLLPFSVVYLMAGFLVLGIALTLILPAEKSTEAG</sequence>
<keyword evidence="6" id="KW-1185">Reference proteome</keyword>
<dbReference type="InterPro" id="IPR011701">
    <property type="entry name" value="MFS"/>
</dbReference>
<proteinExistence type="predicted"/>
<evidence type="ECO:0000313" key="6">
    <source>
        <dbReference type="Proteomes" id="UP001209257"/>
    </source>
</evidence>
<feature type="transmembrane region" description="Helical" evidence="4">
    <location>
        <begin position="365"/>
        <end position="385"/>
    </location>
</feature>
<dbReference type="InterPro" id="IPR052528">
    <property type="entry name" value="Sugar_transport-like"/>
</dbReference>
<dbReference type="CDD" id="cd06174">
    <property type="entry name" value="MFS"/>
    <property type="match status" value="1"/>
</dbReference>
<dbReference type="SUPFAM" id="SSF103473">
    <property type="entry name" value="MFS general substrate transporter"/>
    <property type="match status" value="1"/>
</dbReference>
<dbReference type="PANTHER" id="PTHR23526">
    <property type="entry name" value="INTEGRAL MEMBRANE TRANSPORT PROTEIN-RELATED"/>
    <property type="match status" value="1"/>
</dbReference>
<keyword evidence="3 4" id="KW-0472">Membrane</keyword>
<gene>
    <name evidence="5" type="ORF">OCL06_04845</name>
</gene>
<dbReference type="Gene3D" id="1.20.1250.20">
    <property type="entry name" value="MFS general substrate transporter like domains"/>
    <property type="match status" value="1"/>
</dbReference>
<dbReference type="Proteomes" id="UP001209257">
    <property type="component" value="Unassembled WGS sequence"/>
</dbReference>
<evidence type="ECO:0000256" key="2">
    <source>
        <dbReference type="ARBA" id="ARBA00022989"/>
    </source>
</evidence>
<feature type="transmembrane region" description="Helical" evidence="4">
    <location>
        <begin position="101"/>
        <end position="119"/>
    </location>
</feature>
<feature type="transmembrane region" description="Helical" evidence="4">
    <location>
        <begin position="215"/>
        <end position="238"/>
    </location>
</feature>
<feature type="transmembrane region" description="Helical" evidence="4">
    <location>
        <begin position="139"/>
        <end position="161"/>
    </location>
</feature>
<feature type="transmembrane region" description="Helical" evidence="4">
    <location>
        <begin position="250"/>
        <end position="269"/>
    </location>
</feature>
<dbReference type="EMBL" id="JAOTJC010000006">
    <property type="protein sequence ID" value="MCU7553921.1"/>
    <property type="molecule type" value="Genomic_DNA"/>
</dbReference>
<dbReference type="RefSeq" id="WP_262992619.1">
    <property type="nucleotide sequence ID" value="NZ_JAOTJC010000006.1"/>
</dbReference>
<feature type="transmembrane region" description="Helical" evidence="4">
    <location>
        <begin position="276"/>
        <end position="294"/>
    </location>
</feature>
<evidence type="ECO:0000313" key="5">
    <source>
        <dbReference type="EMBL" id="MCU7553921.1"/>
    </source>
</evidence>
<comment type="caution">
    <text evidence="5">The sequence shown here is derived from an EMBL/GenBank/DDBJ whole genome shotgun (WGS) entry which is preliminary data.</text>
</comment>